<dbReference type="PANTHER" id="PTHR46017:SF2">
    <property type="entry name" value="MANNOSYLGLYCERATE HYDROLASE"/>
    <property type="match status" value="1"/>
</dbReference>
<organism evidence="6 7">
    <name type="scientific">Peloplasma aerotolerans</name>
    <dbReference type="NCBI Taxonomy" id="3044389"/>
    <lineage>
        <taxon>Bacteria</taxon>
        <taxon>Bacillati</taxon>
        <taxon>Mycoplasmatota</taxon>
        <taxon>Mollicutes</taxon>
        <taxon>Acholeplasmatales</taxon>
        <taxon>Acholeplasmataceae</taxon>
        <taxon>Peloplasma</taxon>
    </lineage>
</organism>
<sequence length="865" mass="100285">MKKLHIIPHTHWDREWYMPFEHHRYRLVELFDDLIELMDKDPDYKYFHMDGQVIPVLDYLEIKPHMKDKVVQLIQKDKIQIGPWFILQDEFLTSGEANIRNLLIGLKMVKSLGGKPVMTGYFPDSFGNISQAPQILRGFNIQTAVFGRGLNEVGFNNEIIAQKGINKSEVNWKSPDGSTVSCVMFANWYCNAMDLPISGQKNTDRFNDIIARTKRFSHLDDLLGMNGCDHTPIQKDLSIAIKNANEAIKDVEIIHSNMKDYLDIVYQNRSKYDTVEGEIAGQLTRGYHLLINTASSRIDLKKLNHKAQIKLEKEAEMISSVNQLYQGKYDQHYLEYAWKLLLENHPHDSICSCSCDAVHEEMITRFNKVIQSAELITDEAARSILSQVNTESILGKGLAVFNKFPYQVTDSVITYVDFMKELKVNHVKLFDLNGNEIPVLYRKIENQFTYTLPKDRFRQVEYVDRFEIEFVAQNLNPLGYTLYDVRPVDEPNYIHLKLNPHKMENDLLEVEINGDGSFNITDKATYHKQENLNYYEYTLDAGNEYNYEQSSDLFEITTLGQIAQINCLTNNQVKTVYEIKHSLNVPTGITPNNEAKKQLVPLEIKTKLTLYRHKKQVKVNTSINNKAENFRVRALFNHKIQTDKVYAEGQFDFVERSIHPWSGWENPSNTQRFQAFVQLKDQSNGLQISSRGLHEYEVLRFKENQLAITLLRGVSELGDWGVFPTPDSQMKRTIDVEYAVELFDADQQYETAQNGYIFHGLIPKAYDVISNQKGLKASQFSIMSYNHTSIQMSAIKKSENDEHIIIRLFNLSNYKQEVEVSINQIFKAVELTNLNEETIQPIEIKNHKIYINFKPKEIKTFKLIK</sequence>
<evidence type="ECO:0000313" key="6">
    <source>
        <dbReference type="EMBL" id="MDI6452428.1"/>
    </source>
</evidence>
<keyword evidence="3 6" id="KW-0378">Hydrolase</keyword>
<dbReference type="InterPro" id="IPR028995">
    <property type="entry name" value="Glyco_hydro_57/38_cen_sf"/>
</dbReference>
<evidence type="ECO:0000256" key="2">
    <source>
        <dbReference type="ARBA" id="ARBA00022723"/>
    </source>
</evidence>
<gene>
    <name evidence="6" type="ORF">QJ521_02520</name>
</gene>
<dbReference type="GO" id="GO:0009313">
    <property type="term" value="P:oligosaccharide catabolic process"/>
    <property type="evidence" value="ECO:0007669"/>
    <property type="project" value="TreeGrafter"/>
</dbReference>
<dbReference type="SMART" id="SM00872">
    <property type="entry name" value="Alpha-mann_mid"/>
    <property type="match status" value="1"/>
</dbReference>
<comment type="caution">
    <text evidence="6">The sequence shown here is derived from an EMBL/GenBank/DDBJ whole genome shotgun (WGS) entry which is preliminary data.</text>
</comment>
<dbReference type="EMBL" id="JASCXW010000004">
    <property type="protein sequence ID" value="MDI6452428.1"/>
    <property type="molecule type" value="Genomic_DNA"/>
</dbReference>
<dbReference type="InterPro" id="IPR000602">
    <property type="entry name" value="Glyco_hydro_38_N"/>
</dbReference>
<dbReference type="AlphaFoldDB" id="A0AAW6UBV8"/>
<dbReference type="Gene3D" id="2.60.40.2220">
    <property type="match status" value="1"/>
</dbReference>
<dbReference type="SUPFAM" id="SSF74650">
    <property type="entry name" value="Galactose mutarotase-like"/>
    <property type="match status" value="1"/>
</dbReference>
<dbReference type="Pfam" id="PF07748">
    <property type="entry name" value="Glyco_hydro_38C"/>
    <property type="match status" value="1"/>
</dbReference>
<evidence type="ECO:0000256" key="1">
    <source>
        <dbReference type="ARBA" id="ARBA00009792"/>
    </source>
</evidence>
<keyword evidence="4" id="KW-0326">Glycosidase</keyword>
<dbReference type="RefSeq" id="WP_282838843.1">
    <property type="nucleotide sequence ID" value="NZ_JASCXW010000004.1"/>
</dbReference>
<evidence type="ECO:0000256" key="3">
    <source>
        <dbReference type="ARBA" id="ARBA00022801"/>
    </source>
</evidence>
<dbReference type="GO" id="GO:0030246">
    <property type="term" value="F:carbohydrate binding"/>
    <property type="evidence" value="ECO:0007669"/>
    <property type="project" value="InterPro"/>
</dbReference>
<evidence type="ECO:0000259" key="5">
    <source>
        <dbReference type="SMART" id="SM00872"/>
    </source>
</evidence>
<dbReference type="GO" id="GO:0004559">
    <property type="term" value="F:alpha-mannosidase activity"/>
    <property type="evidence" value="ECO:0007669"/>
    <property type="project" value="InterPro"/>
</dbReference>
<dbReference type="InterPro" id="IPR015341">
    <property type="entry name" value="Glyco_hydro_38_cen"/>
</dbReference>
<dbReference type="InterPro" id="IPR037094">
    <property type="entry name" value="Glyco_hydro_38_cen_sf"/>
</dbReference>
<dbReference type="Gene3D" id="2.60.40.2210">
    <property type="match status" value="1"/>
</dbReference>
<dbReference type="Pfam" id="PF09261">
    <property type="entry name" value="Alpha-mann_mid"/>
    <property type="match status" value="1"/>
</dbReference>
<dbReference type="Gene3D" id="2.70.98.30">
    <property type="entry name" value="Golgi alpha-mannosidase II, domain 4"/>
    <property type="match status" value="1"/>
</dbReference>
<dbReference type="InterPro" id="IPR011013">
    <property type="entry name" value="Gal_mutarotase_sf_dom"/>
</dbReference>
<dbReference type="SUPFAM" id="SSF88713">
    <property type="entry name" value="Glycoside hydrolase/deacetylase"/>
    <property type="match status" value="1"/>
</dbReference>
<accession>A0AAW6UBV8</accession>
<dbReference type="GO" id="GO:0046872">
    <property type="term" value="F:metal ion binding"/>
    <property type="evidence" value="ECO:0007669"/>
    <property type="project" value="UniProtKB-KW"/>
</dbReference>
<dbReference type="InterPro" id="IPR011682">
    <property type="entry name" value="Glyco_hydro_38_C"/>
</dbReference>
<dbReference type="Proteomes" id="UP001431532">
    <property type="component" value="Unassembled WGS sequence"/>
</dbReference>
<feature type="domain" description="Glycoside hydrolase family 38 central" evidence="5">
    <location>
        <begin position="293"/>
        <end position="366"/>
    </location>
</feature>
<dbReference type="Pfam" id="PF01074">
    <property type="entry name" value="Glyco_hydro_38N"/>
    <property type="match status" value="1"/>
</dbReference>
<dbReference type="Pfam" id="PF17677">
    <property type="entry name" value="Glyco_hydro38C2"/>
    <property type="match status" value="1"/>
</dbReference>
<keyword evidence="2" id="KW-0479">Metal-binding</keyword>
<dbReference type="InterPro" id="IPR041509">
    <property type="entry name" value="GH38_beta-1"/>
</dbReference>
<name>A0AAW6UBV8_9MOLU</name>
<reference evidence="6" key="1">
    <citation type="submission" date="2023-05" db="EMBL/GenBank/DDBJ databases">
        <title>Mariniplasma microaerophilum sp. nov., a novel anaerobic mollicute isolated from terrestrial mud volcano, Taman Peninsula, Russia.</title>
        <authorList>
            <person name="Khomyakova M.A."/>
            <person name="Merkel A.Y."/>
            <person name="Slobodkin A.I."/>
        </authorList>
    </citation>
    <scope>NUCLEOTIDE SEQUENCE</scope>
    <source>
        <strain evidence="6">M4Ah</strain>
    </source>
</reference>
<keyword evidence="7" id="KW-1185">Reference proteome</keyword>
<evidence type="ECO:0000256" key="4">
    <source>
        <dbReference type="ARBA" id="ARBA00023295"/>
    </source>
</evidence>
<dbReference type="InterPro" id="IPR011330">
    <property type="entry name" value="Glyco_hydro/deAcase_b/a-brl"/>
</dbReference>
<dbReference type="Pfam" id="PF18438">
    <property type="entry name" value="Glyco_hydro_38"/>
    <property type="match status" value="1"/>
</dbReference>
<dbReference type="Gene3D" id="1.20.1270.50">
    <property type="entry name" value="Glycoside hydrolase family 38, central domain"/>
    <property type="match status" value="1"/>
</dbReference>
<dbReference type="PANTHER" id="PTHR46017">
    <property type="entry name" value="ALPHA-MANNOSIDASE 2C1"/>
    <property type="match status" value="1"/>
</dbReference>
<dbReference type="InterPro" id="IPR041147">
    <property type="entry name" value="GH38_C"/>
</dbReference>
<proteinExistence type="inferred from homology"/>
<evidence type="ECO:0000313" key="7">
    <source>
        <dbReference type="Proteomes" id="UP001431532"/>
    </source>
</evidence>
<dbReference type="CDD" id="cd10814">
    <property type="entry name" value="GH38N_AMII_SpGH38_like"/>
    <property type="match status" value="1"/>
</dbReference>
<protein>
    <submittedName>
        <fullName evidence="6">Glycoside hydrolase family 38 C-terminal domain-containing protein</fullName>
    </submittedName>
</protein>
<dbReference type="SUPFAM" id="SSF88688">
    <property type="entry name" value="Families 57/38 glycoside transferase middle domain"/>
    <property type="match status" value="1"/>
</dbReference>
<dbReference type="InterPro" id="IPR027291">
    <property type="entry name" value="Glyco_hydro_38_N_sf"/>
</dbReference>
<dbReference type="GO" id="GO:0006013">
    <property type="term" value="P:mannose metabolic process"/>
    <property type="evidence" value="ECO:0007669"/>
    <property type="project" value="InterPro"/>
</dbReference>
<comment type="similarity">
    <text evidence="1">Belongs to the glycosyl hydrolase 38 family.</text>
</comment>
<dbReference type="Gene3D" id="3.20.110.10">
    <property type="entry name" value="Glycoside hydrolase 38, N terminal domain"/>
    <property type="match status" value="1"/>
</dbReference>